<keyword evidence="3" id="KW-1185">Reference proteome</keyword>
<dbReference type="PANTHER" id="PTHR33745:SF1">
    <property type="entry name" value="RSBT ANTAGONIST PROTEIN RSBS"/>
    <property type="match status" value="1"/>
</dbReference>
<protein>
    <submittedName>
        <fullName evidence="2">STAS domain-containing protein</fullName>
    </submittedName>
</protein>
<dbReference type="PANTHER" id="PTHR33745">
    <property type="entry name" value="RSBT ANTAGONIST PROTEIN RSBS-RELATED"/>
    <property type="match status" value="1"/>
</dbReference>
<dbReference type="Gene3D" id="3.30.750.24">
    <property type="entry name" value="STAS domain"/>
    <property type="match status" value="1"/>
</dbReference>
<dbReference type="Proteomes" id="UP000269041">
    <property type="component" value="Unassembled WGS sequence"/>
</dbReference>
<evidence type="ECO:0000259" key="1">
    <source>
        <dbReference type="PROSITE" id="PS50801"/>
    </source>
</evidence>
<dbReference type="CDD" id="cd07041">
    <property type="entry name" value="STAS_RsbR_RsbS_like"/>
    <property type="match status" value="1"/>
</dbReference>
<dbReference type="SUPFAM" id="SSF52091">
    <property type="entry name" value="SpoIIaa-like"/>
    <property type="match status" value="1"/>
</dbReference>
<comment type="caution">
    <text evidence="2">The sequence shown here is derived from an EMBL/GenBank/DDBJ whole genome shotgun (WGS) entry which is preliminary data.</text>
</comment>
<feature type="domain" description="STAS" evidence="1">
    <location>
        <begin position="27"/>
        <end position="127"/>
    </location>
</feature>
<evidence type="ECO:0000313" key="3">
    <source>
        <dbReference type="Proteomes" id="UP000269041"/>
    </source>
</evidence>
<proteinExistence type="predicted"/>
<reference evidence="2 3" key="1">
    <citation type="submission" date="2018-12" db="EMBL/GenBank/DDBJ databases">
        <title>Genomic taxonomy of the Vibrionaceae family.</title>
        <authorList>
            <person name="Gomez-Gil B."/>
            <person name="Enciso-Ibarra K."/>
        </authorList>
    </citation>
    <scope>NUCLEOTIDE SEQUENCE [LARGE SCALE GENOMIC DNA]</scope>
    <source>
        <strain evidence="2 3">CAIM 594</strain>
    </source>
</reference>
<dbReference type="PROSITE" id="PS50801">
    <property type="entry name" value="STAS"/>
    <property type="match status" value="1"/>
</dbReference>
<organism evidence="2 3">
    <name type="scientific">Vibrio pectenicida</name>
    <dbReference type="NCBI Taxonomy" id="62763"/>
    <lineage>
        <taxon>Bacteria</taxon>
        <taxon>Pseudomonadati</taxon>
        <taxon>Pseudomonadota</taxon>
        <taxon>Gammaproteobacteria</taxon>
        <taxon>Vibrionales</taxon>
        <taxon>Vibrionaceae</taxon>
        <taxon>Vibrio</taxon>
    </lineage>
</organism>
<accession>A0A427U7F8</accession>
<name>A0A427U7F8_9VIBR</name>
<evidence type="ECO:0000313" key="2">
    <source>
        <dbReference type="EMBL" id="RSD32452.1"/>
    </source>
</evidence>
<dbReference type="Pfam" id="PF01740">
    <property type="entry name" value="STAS"/>
    <property type="match status" value="1"/>
</dbReference>
<dbReference type="AlphaFoldDB" id="A0A427U7F8"/>
<dbReference type="InterPro" id="IPR002645">
    <property type="entry name" value="STAS_dom"/>
</dbReference>
<dbReference type="InterPro" id="IPR051932">
    <property type="entry name" value="Bact_StressResp_Reg"/>
</dbReference>
<dbReference type="InterPro" id="IPR036513">
    <property type="entry name" value="STAS_dom_sf"/>
</dbReference>
<dbReference type="OrthoDB" id="9797171at2"/>
<dbReference type="EMBL" id="RSFA01000009">
    <property type="protein sequence ID" value="RSD32452.1"/>
    <property type="molecule type" value="Genomic_DNA"/>
</dbReference>
<sequence>MNIRNHGMSSTAENMIKVVTHNMSRCLIVPIQDELSIEDAKRVQEVILDTLGSRHVAGVIIDFSGVDIVDSSLWDVFTKSANMIQVMGSHTAVTGLSPGIIASMIDSNMDTSNLKTKRNMEEALDYLLNYQK</sequence>
<gene>
    <name evidence="2" type="ORF">EJA03_03615</name>
</gene>